<comment type="catalytic activity">
    <reaction evidence="5">
        <text>a 2'-deoxyadenosine in DNA + S-adenosyl-L-methionine = an N(6)-methyl-2'-deoxyadenosine in DNA + S-adenosyl-L-homocysteine + H(+)</text>
        <dbReference type="Rhea" id="RHEA:15197"/>
        <dbReference type="Rhea" id="RHEA-COMP:12418"/>
        <dbReference type="Rhea" id="RHEA-COMP:12419"/>
        <dbReference type="ChEBI" id="CHEBI:15378"/>
        <dbReference type="ChEBI" id="CHEBI:57856"/>
        <dbReference type="ChEBI" id="CHEBI:59789"/>
        <dbReference type="ChEBI" id="CHEBI:90615"/>
        <dbReference type="ChEBI" id="CHEBI:90616"/>
        <dbReference type="EC" id="2.1.1.72"/>
    </reaction>
</comment>
<gene>
    <name evidence="7" type="ORF">E4P82_08330</name>
</gene>
<dbReference type="EMBL" id="SPMZ01000022">
    <property type="protein sequence ID" value="NMQ19205.1"/>
    <property type="molecule type" value="Genomic_DNA"/>
</dbReference>
<keyword evidence="7" id="KW-0378">Hydrolase</keyword>
<dbReference type="PANTHER" id="PTHR33841:SF1">
    <property type="entry name" value="DNA METHYLTRANSFERASE A"/>
    <property type="match status" value="1"/>
</dbReference>
<dbReference type="PRINTS" id="PR00507">
    <property type="entry name" value="N12N6MTFRASE"/>
</dbReference>
<evidence type="ECO:0000256" key="4">
    <source>
        <dbReference type="ARBA" id="ARBA00022691"/>
    </source>
</evidence>
<dbReference type="InterPro" id="IPR029063">
    <property type="entry name" value="SAM-dependent_MTases_sf"/>
</dbReference>
<evidence type="ECO:0000256" key="2">
    <source>
        <dbReference type="ARBA" id="ARBA00022603"/>
    </source>
</evidence>
<comment type="caution">
    <text evidence="7">The sequence shown here is derived from an EMBL/GenBank/DDBJ whole genome shotgun (WGS) entry which is preliminary data.</text>
</comment>
<keyword evidence="2" id="KW-0489">Methyltransferase</keyword>
<dbReference type="Proteomes" id="UP000760480">
    <property type="component" value="Unassembled WGS sequence"/>
</dbReference>
<reference evidence="7 8" key="1">
    <citation type="submission" date="2019-03" db="EMBL/GenBank/DDBJ databases">
        <title>Metabolic reconstructions from genomes of highly enriched 'Candidatus Accumulibacter' and 'Candidatus Competibacter' bioreactor populations.</title>
        <authorList>
            <person name="Annavajhala M.K."/>
            <person name="Welles L."/>
            <person name="Abbas B."/>
            <person name="Sorokin D."/>
            <person name="Park H."/>
            <person name="Van Loosdrecht M."/>
            <person name="Chandran K."/>
        </authorList>
    </citation>
    <scope>NUCLEOTIDE SEQUENCE [LARGE SCALE GENOMIC DNA]</scope>
    <source>
        <strain evidence="7 8">SBR_G</strain>
    </source>
</reference>
<dbReference type="GO" id="GO:0004519">
    <property type="term" value="F:endonuclease activity"/>
    <property type="evidence" value="ECO:0007669"/>
    <property type="project" value="UniProtKB-KW"/>
</dbReference>
<protein>
    <recommendedName>
        <fullName evidence="1">site-specific DNA-methyltransferase (adenine-specific)</fullName>
        <ecNumber evidence="1">2.1.1.72</ecNumber>
    </recommendedName>
</protein>
<dbReference type="PROSITE" id="PS00092">
    <property type="entry name" value="N6_MTASE"/>
    <property type="match status" value="1"/>
</dbReference>
<keyword evidence="7" id="KW-0540">Nuclease</keyword>
<dbReference type="Gene3D" id="3.40.50.150">
    <property type="entry name" value="Vaccinia Virus protein VP39"/>
    <property type="match status" value="2"/>
</dbReference>
<dbReference type="InterPro" id="IPR011639">
    <property type="entry name" value="MethylTrfase_TaqI-like_dom"/>
</dbReference>
<feature type="domain" description="Type II methyltransferase M.TaqI-like" evidence="6">
    <location>
        <begin position="609"/>
        <end position="826"/>
    </location>
</feature>
<organism evidence="7 8">
    <name type="scientific">Candidatus Competibacter phosphatis</name>
    <dbReference type="NCBI Taxonomy" id="221280"/>
    <lineage>
        <taxon>Bacteria</taxon>
        <taxon>Pseudomonadati</taxon>
        <taxon>Pseudomonadota</taxon>
        <taxon>Gammaproteobacteria</taxon>
        <taxon>Candidatus Competibacteraceae</taxon>
        <taxon>Candidatus Competibacter</taxon>
    </lineage>
</organism>
<dbReference type="PANTHER" id="PTHR33841">
    <property type="entry name" value="DNA METHYLTRANSFERASE YEEA-RELATED"/>
    <property type="match status" value="1"/>
</dbReference>
<keyword evidence="7" id="KW-0255">Endonuclease</keyword>
<dbReference type="InterPro" id="IPR002052">
    <property type="entry name" value="DNA_methylase_N6_adenine_CS"/>
</dbReference>
<evidence type="ECO:0000313" key="8">
    <source>
        <dbReference type="Proteomes" id="UP000760480"/>
    </source>
</evidence>
<dbReference type="RefSeq" id="WP_169248464.1">
    <property type="nucleotide sequence ID" value="NZ_SPMZ01000022.1"/>
</dbReference>
<accession>A0ABX1TL92</accession>
<evidence type="ECO:0000259" key="6">
    <source>
        <dbReference type="Pfam" id="PF07669"/>
    </source>
</evidence>
<sequence length="1237" mass="140029">MQGKLFTQDFLREGIKETDAWKCLDSNELTRFRARIGAIFDTFPPDSQANEAVTETEIVFQVLEALGWASLPQQTASGKGRQDVPDVLLFADTATKQAALAERKDEQRYRHGVAIVECKRWRRPLDRGDRTDPLDANAPSNQMLRYLSRVEVASERAIQWGLLTNGRYWRLYFQGARSRSEEFLELDVALLAGMKGLQVELFDASGQDAEHFLAVFYLLFGRAGFVPQPKDPENRAFLFIALAETRRWEERVSQDLGELVFERLFPRLVTAMAQRDLTASQPPTVDDLDAVRREALILLYRLLFVLYAEDRNLLPVHDRRYDDYSLRKIREDVARRLDAHDVFSTSARRYCNDLKDLFRIINQGDASLGVPPYNGGLFDDRAHELLARLALSDAVLAELIDGLSRRPVGQERRWINYRDLSVQQLGSIYERLLEYRVVGDGAGQIQVSPTVFARKGSGSYYTHDDLVQMLIRQTVEPLLDERADAFRQRVDALARLRSPKPQRLRELQDHDPAAAILELKICDPAMGSGHFLVSLVDYLADQILERMADSTARVSWADAVEPYVSPLARRIADIRERILASSRAHGWTVDPAQLDDRHIVRRMILKRVIFGVDKNPMAVELAKVALWLHTFTVGAPLSFLDHHLRAGDALYGERVDKVLDELRAFGALFQKNELARIAVATASMNQIADLTDVDIAEVHQSRHLFEQIDTELAPLRKLLDFWQALRWLPANDPVRQRGWADLVSGHFGDVIDVIDAGSVVTGDSASDEAGAIQALLRQTRERVEQEGFLSWAIAFPTVWRHLESGQAQGGFDAIIGNPPWDRMKLQEVEWFAARKPDIAHAVRAADRKRLIGRLEKTGDGLWLDYQQARNRAETAVRIARDSGDYPLLSGGDVNLYSLFVERAQSLVNARGIVGLLTPSGIASDKGSSAFFKSIATTGRLAALLDFENRKGFFPDVDSRFKFCGLVFGGAKRRFPETRCAFFLHAVAELDDPQRSFTLSADDFAAVNPNTGTAPIFRYRRDAEITKAIYSRCPVLVDRRGNPPQPVWPVRYATMFHMTNDSHLFKRRDELDAAGFYPVKGNRWSNGQEDYVPLYVGRMIHQYDHRAAGVEVNETSLHNPALSSAVSFQEKQNVMFVPAPQYWVPRNKVSCNYQRWVIGFRDVARATDMRTLISALIPFPSAGNKLPLLLPLDNEYENYKNFMPLLLANLNCYPLELCFATKSSRALMSIGISSNKYR</sequence>
<evidence type="ECO:0000256" key="1">
    <source>
        <dbReference type="ARBA" id="ARBA00011900"/>
    </source>
</evidence>
<name>A0ABX1TL92_9GAMM</name>
<evidence type="ECO:0000256" key="3">
    <source>
        <dbReference type="ARBA" id="ARBA00022679"/>
    </source>
</evidence>
<keyword evidence="8" id="KW-1185">Reference proteome</keyword>
<dbReference type="Pfam" id="PF07669">
    <property type="entry name" value="Eco57I"/>
    <property type="match status" value="1"/>
</dbReference>
<dbReference type="EC" id="2.1.1.72" evidence="1"/>
<dbReference type="SUPFAM" id="SSF53335">
    <property type="entry name" value="S-adenosyl-L-methionine-dependent methyltransferases"/>
    <property type="match status" value="1"/>
</dbReference>
<evidence type="ECO:0000313" key="7">
    <source>
        <dbReference type="EMBL" id="NMQ19205.1"/>
    </source>
</evidence>
<dbReference type="InterPro" id="IPR050953">
    <property type="entry name" value="N4_N6_ade-DNA_methylase"/>
</dbReference>
<keyword evidence="3" id="KW-0808">Transferase</keyword>
<evidence type="ECO:0000256" key="5">
    <source>
        <dbReference type="ARBA" id="ARBA00047942"/>
    </source>
</evidence>
<proteinExistence type="predicted"/>
<keyword evidence="4" id="KW-0949">S-adenosyl-L-methionine</keyword>